<evidence type="ECO:0000256" key="13">
    <source>
        <dbReference type="SAM" id="SignalP"/>
    </source>
</evidence>
<dbReference type="GO" id="GO:0006826">
    <property type="term" value="P:iron ion transport"/>
    <property type="evidence" value="ECO:0007669"/>
    <property type="project" value="UniProtKB-KW"/>
</dbReference>
<dbReference type="PROSITE" id="PS52016">
    <property type="entry name" value="TONB_DEPENDENT_REC_3"/>
    <property type="match status" value="1"/>
</dbReference>
<evidence type="ECO:0000256" key="6">
    <source>
        <dbReference type="ARBA" id="ARBA00023004"/>
    </source>
</evidence>
<feature type="domain" description="TonB-dependent receptor-like beta-barrel" evidence="14">
    <location>
        <begin position="305"/>
        <end position="809"/>
    </location>
</feature>
<evidence type="ECO:0000256" key="1">
    <source>
        <dbReference type="ARBA" id="ARBA00004571"/>
    </source>
</evidence>
<evidence type="ECO:0000259" key="14">
    <source>
        <dbReference type="Pfam" id="PF00593"/>
    </source>
</evidence>
<dbReference type="InterPro" id="IPR012910">
    <property type="entry name" value="Plug_dom"/>
</dbReference>
<dbReference type="STRING" id="1759059.ATE48_06545"/>
<feature type="signal peptide" evidence="13">
    <location>
        <begin position="1"/>
        <end position="29"/>
    </location>
</feature>
<comment type="subcellular location">
    <subcellularLocation>
        <location evidence="1 11">Cell outer membrane</location>
        <topology evidence="1 11">Multi-pass membrane protein</topology>
    </subcellularLocation>
</comment>
<comment type="similarity">
    <text evidence="11 12">Belongs to the TonB-dependent receptor family.</text>
</comment>
<evidence type="ECO:0000256" key="9">
    <source>
        <dbReference type="ARBA" id="ARBA00023136"/>
    </source>
</evidence>
<keyword evidence="9 11" id="KW-0472">Membrane</keyword>
<dbReference type="GO" id="GO:0009279">
    <property type="term" value="C:cell outer membrane"/>
    <property type="evidence" value="ECO:0007669"/>
    <property type="project" value="UniProtKB-SubCell"/>
</dbReference>
<evidence type="ECO:0000259" key="15">
    <source>
        <dbReference type="Pfam" id="PF07715"/>
    </source>
</evidence>
<evidence type="ECO:0000256" key="8">
    <source>
        <dbReference type="ARBA" id="ARBA00023077"/>
    </source>
</evidence>
<dbReference type="InParanoid" id="A0A1B1AGC1"/>
<organism evidence="16 17">
    <name type="scientific">Candidatus Viadribacter manganicus</name>
    <dbReference type="NCBI Taxonomy" id="1759059"/>
    <lineage>
        <taxon>Bacteria</taxon>
        <taxon>Pseudomonadati</taxon>
        <taxon>Pseudomonadota</taxon>
        <taxon>Alphaproteobacteria</taxon>
        <taxon>Hyphomonadales</taxon>
        <taxon>Hyphomonadaceae</taxon>
        <taxon>Candidatus Viadribacter</taxon>
    </lineage>
</organism>
<keyword evidence="4" id="KW-0410">Iron transport</keyword>
<keyword evidence="5 11" id="KW-0812">Transmembrane</keyword>
<reference evidence="16 17" key="1">
    <citation type="submission" date="2015-11" db="EMBL/GenBank/DDBJ databases">
        <title>Whole-Genome Sequence of Candidatus Oderbacter manganicum from the National Park Lower Oder Valley, Germany.</title>
        <authorList>
            <person name="Braun B."/>
            <person name="Liere K."/>
            <person name="Szewzyk U."/>
        </authorList>
    </citation>
    <scope>NUCLEOTIDE SEQUENCE [LARGE SCALE GENOMIC DNA]</scope>
    <source>
        <strain evidence="16 17">OTSz_A_272</strain>
    </source>
</reference>
<keyword evidence="10 11" id="KW-0998">Cell outer membrane</keyword>
<dbReference type="KEGG" id="cbot:ATE48_06545"/>
<evidence type="ECO:0000313" key="16">
    <source>
        <dbReference type="EMBL" id="ANP45600.1"/>
    </source>
</evidence>
<keyword evidence="13" id="KW-0732">Signal</keyword>
<dbReference type="SUPFAM" id="SSF56935">
    <property type="entry name" value="Porins"/>
    <property type="match status" value="1"/>
</dbReference>
<dbReference type="Proteomes" id="UP000092498">
    <property type="component" value="Chromosome"/>
</dbReference>
<evidence type="ECO:0000313" key="17">
    <source>
        <dbReference type="Proteomes" id="UP000092498"/>
    </source>
</evidence>
<evidence type="ECO:0000256" key="11">
    <source>
        <dbReference type="PROSITE-ProRule" id="PRU01360"/>
    </source>
</evidence>
<evidence type="ECO:0000256" key="12">
    <source>
        <dbReference type="RuleBase" id="RU003357"/>
    </source>
</evidence>
<keyword evidence="7" id="KW-0406">Ion transport</keyword>
<proteinExistence type="inferred from homology"/>
<keyword evidence="2 11" id="KW-0813">Transport</keyword>
<dbReference type="Gene3D" id="2.40.170.20">
    <property type="entry name" value="TonB-dependent receptor, beta-barrel domain"/>
    <property type="match status" value="2"/>
</dbReference>
<dbReference type="AlphaFoldDB" id="A0A1B1AGC1"/>
<protein>
    <recommendedName>
        <fullName evidence="18">TonB-dependent receptor</fullName>
    </recommendedName>
</protein>
<evidence type="ECO:0000256" key="10">
    <source>
        <dbReference type="ARBA" id="ARBA00023237"/>
    </source>
</evidence>
<dbReference type="EMBL" id="CP013244">
    <property type="protein sequence ID" value="ANP45600.1"/>
    <property type="molecule type" value="Genomic_DNA"/>
</dbReference>
<evidence type="ECO:0000256" key="5">
    <source>
        <dbReference type="ARBA" id="ARBA00022692"/>
    </source>
</evidence>
<dbReference type="InterPro" id="IPR039426">
    <property type="entry name" value="TonB-dep_rcpt-like"/>
</dbReference>
<keyword evidence="17" id="KW-1185">Reference proteome</keyword>
<evidence type="ECO:0000256" key="2">
    <source>
        <dbReference type="ARBA" id="ARBA00022448"/>
    </source>
</evidence>
<evidence type="ECO:0000256" key="7">
    <source>
        <dbReference type="ARBA" id="ARBA00023065"/>
    </source>
</evidence>
<dbReference type="InterPro" id="IPR000531">
    <property type="entry name" value="Beta-barrel_TonB"/>
</dbReference>
<feature type="domain" description="TonB-dependent receptor plug" evidence="15">
    <location>
        <begin position="50"/>
        <end position="159"/>
    </location>
</feature>
<keyword evidence="3 11" id="KW-1134">Transmembrane beta strand</keyword>
<dbReference type="Pfam" id="PF07715">
    <property type="entry name" value="Plug"/>
    <property type="match status" value="1"/>
</dbReference>
<dbReference type="PANTHER" id="PTHR32552:SF81">
    <property type="entry name" value="TONB-DEPENDENT OUTER MEMBRANE RECEPTOR"/>
    <property type="match status" value="1"/>
</dbReference>
<gene>
    <name evidence="16" type="ORF">ATE48_06545</name>
</gene>
<evidence type="ECO:0008006" key="18">
    <source>
        <dbReference type="Google" id="ProtNLM"/>
    </source>
</evidence>
<evidence type="ECO:0000256" key="4">
    <source>
        <dbReference type="ARBA" id="ARBA00022496"/>
    </source>
</evidence>
<name>A0A1B1AGC1_9PROT</name>
<dbReference type="PANTHER" id="PTHR32552">
    <property type="entry name" value="FERRICHROME IRON RECEPTOR-RELATED"/>
    <property type="match status" value="1"/>
</dbReference>
<dbReference type="Pfam" id="PF00593">
    <property type="entry name" value="TonB_dep_Rec_b-barrel"/>
    <property type="match status" value="1"/>
</dbReference>
<dbReference type="RefSeq" id="WP_066769184.1">
    <property type="nucleotide sequence ID" value="NZ_CP013244.1"/>
</dbReference>
<keyword evidence="6" id="KW-0408">Iron</keyword>
<dbReference type="InterPro" id="IPR036942">
    <property type="entry name" value="Beta-barrel_TonB_sf"/>
</dbReference>
<accession>A0A1B1AGC1</accession>
<evidence type="ECO:0000256" key="3">
    <source>
        <dbReference type="ARBA" id="ARBA00022452"/>
    </source>
</evidence>
<sequence length="845" mass="89148">MSKKSNWGRILLSGASLAAMGALASPALAQDADEVTDEIVVTATGRASAIQDVPLAVTAVSGEQLENSGVQDLRDVTQVAPSLSMGTGQSNSSGTIVRIRGIGTGSDNPGFEGAVGIFIDGVYRSRAGAALADLPELERVEVLRGPQGTLFGRNTSAGAISVVSSGPSFEPGMYIEGAYGFDDLEEVGLEAGVNVPVSDSLAFRVDGVIRDRGGYITDAISGDDINSSSRWSARAQALLDITPDASVRFILDAAESDAVCCGAVLVNAGTTSALISALTAGTGVLTSPAEDRRMTVTPGRGYGETTDEIGFSGQLDWDLGGVNLTSITAVRDWNAERDQDVDFTSADIAYRDGLEISISNLTQEFRLQGETGPVNWLVGLFYSQEEIDTTDRIQQGSQASLFANLAVSSGHTAPELFNFSAQPSIFQGVALTSFAAFPAVIAAVNATNGGYLIPAAAGSGQQNDAWNVETESLALFTHNEISISDNLVLTLGVRYSEETKDLSANLNAVNPACASLQLMETNTSAATPTPGGIVTAIQGSASGATAMALACNPAVNPITNGIWAGSREEEEFSGTASLAYHLNDDMMVYGGYSRGYKAGGFNIDRSGFAITPATTSSAAANVSQLAFEPEFTDAYEVGIKTTLFGGTTTFNVTGFYQAISDYQLNAFNGFNFITRNVPDVISQGVEIELNTNPIEGLNISAGLVYNDAYYDSTVVFNTLDPVPNTVNAGTTLSLAPEWVATGAIAYRVPISENFGALFYLDGRWNSEYTTQTLNHSTSTDNESYAIFNGRIGIGPQNDRWSLELFGQNLTDEFYFVGGFAPPLQNSRVIYPNEPRTYGVSLRLQY</sequence>
<keyword evidence="8 12" id="KW-0798">TonB box</keyword>
<feature type="chain" id="PRO_5008518764" description="TonB-dependent receptor" evidence="13">
    <location>
        <begin position="30"/>
        <end position="845"/>
    </location>
</feature>